<dbReference type="Proteomes" id="UP000294689">
    <property type="component" value="Unassembled WGS sequence"/>
</dbReference>
<dbReference type="SUPFAM" id="SSF51905">
    <property type="entry name" value="FAD/NAD(P)-binding domain"/>
    <property type="match status" value="1"/>
</dbReference>
<accession>A0A4V3F6Y6</accession>
<organism evidence="1 2">
    <name type="scientific">Gelidibacter sediminis</name>
    <dbReference type="NCBI Taxonomy" id="1608710"/>
    <lineage>
        <taxon>Bacteria</taxon>
        <taxon>Pseudomonadati</taxon>
        <taxon>Bacteroidota</taxon>
        <taxon>Flavobacteriia</taxon>
        <taxon>Flavobacteriales</taxon>
        <taxon>Flavobacteriaceae</taxon>
        <taxon>Gelidibacter</taxon>
    </lineage>
</organism>
<dbReference type="RefSeq" id="WP_243835846.1">
    <property type="nucleotide sequence ID" value="NZ_SOBW01000009.1"/>
</dbReference>
<reference evidence="1 2" key="1">
    <citation type="submission" date="2019-03" db="EMBL/GenBank/DDBJ databases">
        <title>Genomic Encyclopedia of Archaeal and Bacterial Type Strains, Phase II (KMG-II): from individual species to whole genera.</title>
        <authorList>
            <person name="Goeker M."/>
        </authorList>
    </citation>
    <scope>NUCLEOTIDE SEQUENCE [LARGE SCALE GENOMIC DNA]</scope>
    <source>
        <strain evidence="1 2">DSM 28135</strain>
    </source>
</reference>
<protein>
    <submittedName>
        <fullName evidence="1">Lycopene beta-cyclase</fullName>
    </submittedName>
</protein>
<dbReference type="EMBL" id="SOBW01000009">
    <property type="protein sequence ID" value="TDU34456.1"/>
    <property type="molecule type" value="Genomic_DNA"/>
</dbReference>
<evidence type="ECO:0000313" key="2">
    <source>
        <dbReference type="Proteomes" id="UP000294689"/>
    </source>
</evidence>
<gene>
    <name evidence="1" type="ORF">BXY82_2778</name>
</gene>
<proteinExistence type="predicted"/>
<sequence>MMQDKLSFDYIIIGNGLAGLQLALQLAKDPFFKSHTIGLIDPSPKDSNDKTWSFWEIGAGQWDAIVEQTWHTAKFKSSEISLEIPLQEYCYKTIRSLEFYEASKTQLSKHSNIKFIEDTVAEIQEGTTAKVIGQKQSYSATHIFDSRVPKEFYTATDEHTLIHQHFKGWIIETDTPRFNPLAFTMMDYRFQYKNSTSFIYLLPFSETKALVEYTFFTPFTVASDIYDAFLKRYLLEEHNLENYRIIETEVGNIPMTDFLFWKYHTNSVTKIGTGAGWVKGSTGYSFKHTEKNVAKLIANIKAGHAPSHKLFKRKYKFYDKIFLKVLHDENEKGVWIFERFYSKNSIQTMFRFLDEETTFIEDLAIMKSLFSMAFIKAFFKVLFKF</sequence>
<dbReference type="InterPro" id="IPR036188">
    <property type="entry name" value="FAD/NAD-bd_sf"/>
</dbReference>
<keyword evidence="2" id="KW-1185">Reference proteome</keyword>
<dbReference type="Pfam" id="PF05834">
    <property type="entry name" value="Lycopene_cycl"/>
    <property type="match status" value="1"/>
</dbReference>
<dbReference type="AlphaFoldDB" id="A0A4V3F6Y6"/>
<name>A0A4V3F6Y6_9FLAO</name>
<comment type="caution">
    <text evidence="1">The sequence shown here is derived from an EMBL/GenBank/DDBJ whole genome shotgun (WGS) entry which is preliminary data.</text>
</comment>
<evidence type="ECO:0000313" key="1">
    <source>
        <dbReference type="EMBL" id="TDU34456.1"/>
    </source>
</evidence>